<reference evidence="1" key="1">
    <citation type="submission" date="2014-11" db="EMBL/GenBank/DDBJ databases">
        <authorList>
            <person name="Amaro Gonzalez C."/>
        </authorList>
    </citation>
    <scope>NUCLEOTIDE SEQUENCE</scope>
</reference>
<name>A0A0E9ULQ5_ANGAN</name>
<proteinExistence type="predicted"/>
<reference evidence="1" key="2">
    <citation type="journal article" date="2015" name="Fish Shellfish Immunol.">
        <title>Early steps in the European eel (Anguilla anguilla)-Vibrio vulnificus interaction in the gills: Role of the RtxA13 toxin.</title>
        <authorList>
            <person name="Callol A."/>
            <person name="Pajuelo D."/>
            <person name="Ebbesson L."/>
            <person name="Teles M."/>
            <person name="MacKenzie S."/>
            <person name="Amaro C."/>
        </authorList>
    </citation>
    <scope>NUCLEOTIDE SEQUENCE</scope>
</reference>
<evidence type="ECO:0000313" key="1">
    <source>
        <dbReference type="EMBL" id="JAH66195.1"/>
    </source>
</evidence>
<protein>
    <submittedName>
        <fullName evidence="1">Uncharacterized protein</fullName>
    </submittedName>
</protein>
<sequence length="26" mass="2939">MKHFPRQFNNAAILPSVSCLNARLIP</sequence>
<dbReference type="EMBL" id="GBXM01038222">
    <property type="protein sequence ID" value="JAH70355.1"/>
    <property type="molecule type" value="Transcribed_RNA"/>
</dbReference>
<dbReference type="EMBL" id="GBXM01042382">
    <property type="protein sequence ID" value="JAH66195.1"/>
    <property type="molecule type" value="Transcribed_RNA"/>
</dbReference>
<accession>A0A0E9ULQ5</accession>
<organism evidence="1">
    <name type="scientific">Anguilla anguilla</name>
    <name type="common">European freshwater eel</name>
    <name type="synonym">Muraena anguilla</name>
    <dbReference type="NCBI Taxonomy" id="7936"/>
    <lineage>
        <taxon>Eukaryota</taxon>
        <taxon>Metazoa</taxon>
        <taxon>Chordata</taxon>
        <taxon>Craniata</taxon>
        <taxon>Vertebrata</taxon>
        <taxon>Euteleostomi</taxon>
        <taxon>Actinopterygii</taxon>
        <taxon>Neopterygii</taxon>
        <taxon>Teleostei</taxon>
        <taxon>Anguilliformes</taxon>
        <taxon>Anguillidae</taxon>
        <taxon>Anguilla</taxon>
    </lineage>
</organism>
<dbReference type="AlphaFoldDB" id="A0A0E9ULQ5"/>